<keyword evidence="6" id="KW-0255">Endonuclease</keyword>
<dbReference type="PANTHER" id="PTHR41694">
    <property type="entry name" value="ENDOGENOUS RETROVIRUS GROUP K MEMBER POL PROTEIN"/>
    <property type="match status" value="1"/>
</dbReference>
<reference evidence="17 18" key="1">
    <citation type="journal article" date="2011" name="Nature">
        <title>A high-resolution map of human evolutionary constraint using 29 mammals.</title>
        <authorList>
            <person name="Lindblad-Toh K."/>
            <person name="Garber M."/>
            <person name="Zuk O."/>
            <person name="Lin M.F."/>
            <person name="Parker B.J."/>
            <person name="Washietl S."/>
            <person name="Kheradpour P."/>
            <person name="Ernst J."/>
            <person name="Jordan G."/>
            <person name="Mauceli E."/>
            <person name="Ward L.D."/>
            <person name="Lowe C.B."/>
            <person name="Holloway A.K."/>
            <person name="Clamp M."/>
            <person name="Gnerre S."/>
            <person name="Alfoldi J."/>
            <person name="Beal K."/>
            <person name="Chang J."/>
            <person name="Clawson H."/>
            <person name="Cuff J."/>
            <person name="Di Palma F."/>
            <person name="Fitzgerald S."/>
            <person name="Flicek P."/>
            <person name="Guttman M."/>
            <person name="Hubisz M.J."/>
            <person name="Jaffe D.B."/>
            <person name="Jungreis I."/>
            <person name="Kent W.J."/>
            <person name="Kostka D."/>
            <person name="Lara M."/>
            <person name="Martins A.L."/>
            <person name="Massingham T."/>
            <person name="Moltke I."/>
            <person name="Raney B.J."/>
            <person name="Rasmussen M.D."/>
            <person name="Robinson J."/>
            <person name="Stark A."/>
            <person name="Vilella A.J."/>
            <person name="Wen J."/>
            <person name="Xie X."/>
            <person name="Zody M.C."/>
            <person name="Baldwin J."/>
            <person name="Bloom T."/>
            <person name="Chin C.W."/>
            <person name="Heiman D."/>
            <person name="Nicol R."/>
            <person name="Nusbaum C."/>
            <person name="Young S."/>
            <person name="Wilkinson J."/>
            <person name="Worley K.C."/>
            <person name="Kovar C.L."/>
            <person name="Muzny D.M."/>
            <person name="Gibbs R.A."/>
            <person name="Cree A."/>
            <person name="Dihn H.H."/>
            <person name="Fowler G."/>
            <person name="Jhangiani S."/>
            <person name="Joshi V."/>
            <person name="Lee S."/>
            <person name="Lewis L.R."/>
            <person name="Nazareth L.V."/>
            <person name="Okwuonu G."/>
            <person name="Santibanez J."/>
            <person name="Warren W.C."/>
            <person name="Mardis E.R."/>
            <person name="Weinstock G.M."/>
            <person name="Wilson R.K."/>
            <person name="Delehaunty K."/>
            <person name="Dooling D."/>
            <person name="Fronik C."/>
            <person name="Fulton L."/>
            <person name="Fulton B."/>
            <person name="Graves T."/>
            <person name="Minx P."/>
            <person name="Sodergren E."/>
            <person name="Birney E."/>
            <person name="Margulies E.H."/>
            <person name="Herrero J."/>
            <person name="Green E.D."/>
            <person name="Haussler D."/>
            <person name="Siepel A."/>
            <person name="Goldman N."/>
            <person name="Pollard K.S."/>
            <person name="Pedersen J.S."/>
            <person name="Lander E.S."/>
            <person name="Kellis M."/>
        </authorList>
    </citation>
    <scope>NUCLEOTIDE SEQUENCE [LARGE SCALE GENOMIC DNA]</scope>
    <source>
        <strain evidence="18">Thorbecke</strain>
    </source>
</reference>
<evidence type="ECO:0000256" key="2">
    <source>
        <dbReference type="ARBA" id="ARBA00022679"/>
    </source>
</evidence>
<feature type="DNA-binding region" description="Integrase-type" evidence="12">
    <location>
        <begin position="517"/>
        <end position="566"/>
    </location>
</feature>
<keyword evidence="10" id="KW-0238">DNA-binding</keyword>
<proteinExistence type="predicted"/>
<evidence type="ECO:0000256" key="1">
    <source>
        <dbReference type="ARBA" id="ARBA00012493"/>
    </source>
</evidence>
<evidence type="ECO:0000256" key="4">
    <source>
        <dbReference type="ARBA" id="ARBA00022722"/>
    </source>
</evidence>
<dbReference type="GO" id="GO:0008270">
    <property type="term" value="F:zinc ion binding"/>
    <property type="evidence" value="ECO:0007669"/>
    <property type="project" value="UniProtKB-KW"/>
</dbReference>
<dbReference type="InterPro" id="IPR017856">
    <property type="entry name" value="Integrase-like_N"/>
</dbReference>
<evidence type="ECO:0000313" key="18">
    <source>
        <dbReference type="Proteomes" id="UP000001811"/>
    </source>
</evidence>
<dbReference type="Gene3D" id="2.30.30.10">
    <property type="entry name" value="Integrase, C-terminal domain superfamily, retroviral"/>
    <property type="match status" value="1"/>
</dbReference>
<evidence type="ECO:0000259" key="15">
    <source>
        <dbReference type="PROSITE" id="PS50994"/>
    </source>
</evidence>
<dbReference type="SUPFAM" id="SSF46919">
    <property type="entry name" value="N-terminal Zn binding domain of HIV integrase"/>
    <property type="match status" value="1"/>
</dbReference>
<name>A0A5F9CCN9_RABIT</name>
<protein>
    <recommendedName>
        <fullName evidence="1">RNA-directed DNA polymerase</fullName>
        <ecNumber evidence="1">2.7.7.49</ecNumber>
    </recommendedName>
</protein>
<evidence type="ECO:0000256" key="11">
    <source>
        <dbReference type="PROSITE-ProRule" id="PRU00450"/>
    </source>
</evidence>
<dbReference type="Pfam" id="PF00552">
    <property type="entry name" value="IN_DBD_C"/>
    <property type="match status" value="1"/>
</dbReference>
<dbReference type="GO" id="GO:0035613">
    <property type="term" value="F:RNA stem-loop binding"/>
    <property type="evidence" value="ECO:0007669"/>
    <property type="project" value="TreeGrafter"/>
</dbReference>
<dbReference type="InterPro" id="IPR036397">
    <property type="entry name" value="RNaseH_sf"/>
</dbReference>
<evidence type="ECO:0000256" key="5">
    <source>
        <dbReference type="ARBA" id="ARBA00022723"/>
    </source>
</evidence>
<feature type="domain" description="Integrase catalytic" evidence="15">
    <location>
        <begin position="353"/>
        <end position="524"/>
    </location>
</feature>
<dbReference type="InterPro" id="IPR001037">
    <property type="entry name" value="Integrase_C_retrovir"/>
</dbReference>
<dbReference type="PROSITE" id="PS51027">
    <property type="entry name" value="INTEGRASE_DBD"/>
    <property type="match status" value="1"/>
</dbReference>
<dbReference type="InterPro" id="IPR002156">
    <property type="entry name" value="RNaseH_domain"/>
</dbReference>
<dbReference type="SMR" id="A0A5F9CCN9"/>
<organism evidence="17 18">
    <name type="scientific">Oryctolagus cuniculus</name>
    <name type="common">Rabbit</name>
    <dbReference type="NCBI Taxonomy" id="9986"/>
    <lineage>
        <taxon>Eukaryota</taxon>
        <taxon>Metazoa</taxon>
        <taxon>Chordata</taxon>
        <taxon>Craniata</taxon>
        <taxon>Vertebrata</taxon>
        <taxon>Euteleostomi</taxon>
        <taxon>Mammalia</taxon>
        <taxon>Eutheria</taxon>
        <taxon>Euarchontoglires</taxon>
        <taxon>Glires</taxon>
        <taxon>Lagomorpha</taxon>
        <taxon>Leporidae</taxon>
        <taxon>Oryctolagus</taxon>
    </lineage>
</organism>
<evidence type="ECO:0000256" key="12">
    <source>
        <dbReference type="PROSITE-ProRule" id="PRU00506"/>
    </source>
</evidence>
<dbReference type="PROSITE" id="PS50876">
    <property type="entry name" value="ZF_INTEGRASE"/>
    <property type="match status" value="1"/>
</dbReference>
<dbReference type="InParanoid" id="A0A5F9CCN9"/>
<dbReference type="EC" id="2.7.7.49" evidence="1"/>
<sequence length="592" mass="65679">MPNKKGQPLFWVHLPISSSKVIAVYLSQVASIIIKARFLSRQYFGKDPDVVVVPYTREQTQFLLQTSDDWGIAMSGFMGVIDNHLPDDPVLQFAQSYSFIFPKNTKSNPIPKAVTVFTDGSSNGMAAFVADNRSHIFKTSYQSAQLVELYAILQVFTQFSSQAVNIYTDSAYVAHSIPLLETSPFLKTTSNAMPLFIQIQKLIRERQQPFYLGHIRAHTSLPGSLSEGNAQADAATRLTFPTTVGSVQEAQNSEGNAQTDAATRLTFPTTVGSVQKAQNSEGNAQTDAATRLTFPIIVGSVQEAQNLHRLHHLNAQSLRLFCKISREQAREIVKKCPSCVTSQPVPHLGVNPRGLLPNQLWQMDVTHFPKFGKLKYLHVSIDTYSGFVFASPHTGEAAKDVISHLITALSVLGKPVKIKTDNGPAYVSTKFKQFCEALHINHITGIPYNPQGQGIVERAHQTLKTWLTRLEATSLSFASPRDRLNHALFVLNFLTLDNNNHSAADRHWHPSPDTAPPMVMWRDPLTSSWHGPDPVLIWGRGSACILDQKQSAPRWLPERLIKQVNPPIPTNNDVVPEPVLGPENAFSLYPQE</sequence>
<keyword evidence="7" id="KW-0378">Hydrolase</keyword>
<dbReference type="CDD" id="cd09273">
    <property type="entry name" value="RNase_HI_RT_Bel"/>
    <property type="match status" value="1"/>
</dbReference>
<dbReference type="Proteomes" id="UP000001811">
    <property type="component" value="Unplaced"/>
</dbReference>
<dbReference type="Gene3D" id="3.30.420.10">
    <property type="entry name" value="Ribonuclease H-like superfamily/Ribonuclease H"/>
    <property type="match status" value="2"/>
</dbReference>
<feature type="domain" description="RNase H type-1" evidence="14">
    <location>
        <begin position="110"/>
        <end position="241"/>
    </location>
</feature>
<dbReference type="Ensembl" id="ENSOCUT00000037597.1">
    <property type="protein sequence ID" value="ENSOCUP00000031271.1"/>
    <property type="gene ID" value="ENSOCUG00000038945.1"/>
</dbReference>
<dbReference type="InterPro" id="IPR001584">
    <property type="entry name" value="Integrase_cat-core"/>
</dbReference>
<evidence type="ECO:0000256" key="9">
    <source>
        <dbReference type="ARBA" id="ARBA00022918"/>
    </source>
</evidence>
<evidence type="ECO:0000313" key="17">
    <source>
        <dbReference type="Ensembl" id="ENSOCUP00000031271.1"/>
    </source>
</evidence>
<keyword evidence="11" id="KW-0863">Zinc-finger</keyword>
<keyword evidence="2" id="KW-0808">Transferase</keyword>
<feature type="domain" description="Integrase-type" evidence="16">
    <location>
        <begin position="517"/>
        <end position="566"/>
    </location>
</feature>
<evidence type="ECO:0000259" key="13">
    <source>
        <dbReference type="PROSITE" id="PS50876"/>
    </source>
</evidence>
<evidence type="ECO:0000256" key="3">
    <source>
        <dbReference type="ARBA" id="ARBA00022695"/>
    </source>
</evidence>
<dbReference type="InterPro" id="IPR012337">
    <property type="entry name" value="RNaseH-like_sf"/>
</dbReference>
<evidence type="ECO:0000256" key="10">
    <source>
        <dbReference type="ARBA" id="ARBA00023125"/>
    </source>
</evidence>
<keyword evidence="5" id="KW-0479">Metal-binding</keyword>
<dbReference type="Gene3D" id="1.10.10.200">
    <property type="match status" value="1"/>
</dbReference>
<evidence type="ECO:0000259" key="16">
    <source>
        <dbReference type="PROSITE" id="PS51027"/>
    </source>
</evidence>
<evidence type="ECO:0000256" key="8">
    <source>
        <dbReference type="ARBA" id="ARBA00022908"/>
    </source>
</evidence>
<evidence type="ECO:0000259" key="14">
    <source>
        <dbReference type="PROSITE" id="PS50879"/>
    </source>
</evidence>
<dbReference type="PROSITE" id="PS50994">
    <property type="entry name" value="INTEGRASE"/>
    <property type="match status" value="1"/>
</dbReference>
<dbReference type="Pfam" id="PF00665">
    <property type="entry name" value="rve"/>
    <property type="match status" value="1"/>
</dbReference>
<dbReference type="Pfam" id="PF00075">
    <property type="entry name" value="RNase_H"/>
    <property type="match status" value="1"/>
</dbReference>
<keyword evidence="3" id="KW-0548">Nucleotidyltransferase</keyword>
<dbReference type="PANTHER" id="PTHR41694:SF3">
    <property type="entry name" value="RNA-DIRECTED DNA POLYMERASE-RELATED"/>
    <property type="match status" value="1"/>
</dbReference>
<keyword evidence="4" id="KW-0540">Nuclease</keyword>
<dbReference type="PROSITE" id="PS50879">
    <property type="entry name" value="RNASE_H_1"/>
    <property type="match status" value="1"/>
</dbReference>
<keyword evidence="11" id="KW-0862">Zinc</keyword>
<dbReference type="SUPFAM" id="SSF50122">
    <property type="entry name" value="DNA-binding domain of retroviral integrase"/>
    <property type="match status" value="1"/>
</dbReference>
<evidence type="ECO:0000256" key="7">
    <source>
        <dbReference type="ARBA" id="ARBA00022801"/>
    </source>
</evidence>
<reference evidence="17" key="3">
    <citation type="submission" date="2025-09" db="UniProtKB">
        <authorList>
            <consortium name="Ensembl"/>
        </authorList>
    </citation>
    <scope>IDENTIFICATION</scope>
    <source>
        <strain evidence="17">Thorbecke</strain>
    </source>
</reference>
<dbReference type="InterPro" id="IPR003308">
    <property type="entry name" value="Integrase_Zn-bd_dom_N"/>
</dbReference>
<reference evidence="17" key="2">
    <citation type="submission" date="2025-08" db="UniProtKB">
        <authorList>
            <consortium name="Ensembl"/>
        </authorList>
    </citation>
    <scope>IDENTIFICATION</scope>
    <source>
        <strain evidence="17">Thorbecke</strain>
    </source>
</reference>
<keyword evidence="18" id="KW-1185">Reference proteome</keyword>
<dbReference type="GO" id="GO:0003964">
    <property type="term" value="F:RNA-directed DNA polymerase activity"/>
    <property type="evidence" value="ECO:0007669"/>
    <property type="project" value="UniProtKB-KW"/>
</dbReference>
<dbReference type="Pfam" id="PF02022">
    <property type="entry name" value="Integrase_Zn"/>
    <property type="match status" value="1"/>
</dbReference>
<dbReference type="AlphaFoldDB" id="A0A5F9CCN9"/>
<dbReference type="GO" id="GO:0003677">
    <property type="term" value="F:DNA binding"/>
    <property type="evidence" value="ECO:0007669"/>
    <property type="project" value="UniProtKB-KW"/>
</dbReference>
<evidence type="ECO:0000256" key="6">
    <source>
        <dbReference type="ARBA" id="ARBA00022759"/>
    </source>
</evidence>
<dbReference type="SUPFAM" id="SSF53098">
    <property type="entry name" value="Ribonuclease H-like"/>
    <property type="match status" value="2"/>
</dbReference>
<dbReference type="GeneTree" id="ENSGT00940000165826"/>
<keyword evidence="9" id="KW-0695">RNA-directed DNA polymerase</keyword>
<dbReference type="GO" id="GO:0004523">
    <property type="term" value="F:RNA-DNA hybrid ribonuclease activity"/>
    <property type="evidence" value="ECO:0007669"/>
    <property type="project" value="InterPro"/>
</dbReference>
<feature type="domain" description="Integrase-type" evidence="13">
    <location>
        <begin position="299"/>
        <end position="340"/>
    </location>
</feature>
<accession>A0A5F9CCN9</accession>
<dbReference type="Bgee" id="ENSOCUG00000038945">
    <property type="expression patterns" value="Expressed in prefrontal cortex and 15 other cell types or tissues"/>
</dbReference>
<dbReference type="STRING" id="9986.ENSOCUP00000031271"/>
<dbReference type="GO" id="GO:0015074">
    <property type="term" value="P:DNA integration"/>
    <property type="evidence" value="ECO:0007669"/>
    <property type="project" value="UniProtKB-KW"/>
</dbReference>
<keyword evidence="8" id="KW-0229">DNA integration</keyword>
<dbReference type="InterPro" id="IPR036862">
    <property type="entry name" value="Integrase_C_dom_sf_retrovir"/>
</dbReference>